<dbReference type="InParanoid" id="A0A0D1X9D3"/>
<dbReference type="GeneID" id="27317436"/>
<evidence type="ECO:0000256" key="2">
    <source>
        <dbReference type="ARBA" id="ARBA00034617"/>
    </source>
</evidence>
<comment type="catalytic activity">
    <reaction evidence="2">
        <text>Couples ATP hydrolysis with the unwinding of duplex DNA by translocating in the 3'-5' direction.</text>
        <dbReference type="EC" id="5.6.2.4"/>
    </reaction>
</comment>
<dbReference type="Proteomes" id="UP000053259">
    <property type="component" value="Unassembled WGS sequence"/>
</dbReference>
<dbReference type="GO" id="GO:0000724">
    <property type="term" value="P:double-strand break repair via homologous recombination"/>
    <property type="evidence" value="ECO:0007669"/>
    <property type="project" value="TreeGrafter"/>
</dbReference>
<dbReference type="VEuPathDB" id="FungiDB:PV09_09463"/>
<dbReference type="InterPro" id="IPR014001">
    <property type="entry name" value="Helicase_ATP-bd"/>
</dbReference>
<dbReference type="EMBL" id="KN847599">
    <property type="protein sequence ID" value="KIV98765.1"/>
    <property type="molecule type" value="Genomic_DNA"/>
</dbReference>
<proteinExistence type="inferred from homology"/>
<dbReference type="PROSITE" id="PS51194">
    <property type="entry name" value="HELICASE_CTER"/>
    <property type="match status" value="1"/>
</dbReference>
<dbReference type="PANTHER" id="PTHR13710">
    <property type="entry name" value="DNA HELICASE RECQ FAMILY MEMBER"/>
    <property type="match status" value="1"/>
</dbReference>
<dbReference type="STRING" id="253628.A0A0D1X9D3"/>
<reference evidence="6 7" key="1">
    <citation type="submission" date="2015-01" db="EMBL/GenBank/DDBJ databases">
        <title>The Genome Sequence of Ochroconis gallopava CBS43764.</title>
        <authorList>
            <consortium name="The Broad Institute Genomics Platform"/>
            <person name="Cuomo C."/>
            <person name="de Hoog S."/>
            <person name="Gorbushina A."/>
            <person name="Stielow B."/>
            <person name="Teixiera M."/>
            <person name="Abouelleil A."/>
            <person name="Chapman S.B."/>
            <person name="Priest M."/>
            <person name="Young S.K."/>
            <person name="Wortman J."/>
            <person name="Nusbaum C."/>
            <person name="Birren B."/>
        </authorList>
    </citation>
    <scope>NUCLEOTIDE SEQUENCE [LARGE SCALE GENOMIC DNA]</scope>
    <source>
        <strain evidence="6 7">CBS 43764</strain>
    </source>
</reference>
<dbReference type="EC" id="5.6.2.4" evidence="3"/>
<dbReference type="RefSeq" id="XP_016208635.1">
    <property type="nucleotide sequence ID" value="XM_016363523.1"/>
</dbReference>
<dbReference type="PANTHER" id="PTHR13710:SF154">
    <property type="entry name" value="RECQ HELICASE, PUTATIVE (AFU_ORTHOLOGUE AFUA_6G14720)-RELATED"/>
    <property type="match status" value="1"/>
</dbReference>
<dbReference type="Gene3D" id="3.40.50.300">
    <property type="entry name" value="P-loop containing nucleotide triphosphate hydrolases"/>
    <property type="match status" value="2"/>
</dbReference>
<dbReference type="InterPro" id="IPR001650">
    <property type="entry name" value="Helicase_C-like"/>
</dbReference>
<dbReference type="GO" id="GO:0043138">
    <property type="term" value="F:3'-5' DNA helicase activity"/>
    <property type="evidence" value="ECO:0007669"/>
    <property type="project" value="UniProtKB-EC"/>
</dbReference>
<dbReference type="GO" id="GO:0005737">
    <property type="term" value="C:cytoplasm"/>
    <property type="evidence" value="ECO:0007669"/>
    <property type="project" value="TreeGrafter"/>
</dbReference>
<dbReference type="SMART" id="SM00490">
    <property type="entry name" value="HELICc"/>
    <property type="match status" value="1"/>
</dbReference>
<protein>
    <recommendedName>
        <fullName evidence="3">DNA 3'-5' helicase</fullName>
        <ecNumber evidence="3">5.6.2.4</ecNumber>
    </recommendedName>
</protein>
<dbReference type="OrthoDB" id="2608216at2759"/>
<feature type="domain" description="Helicase C-terminal" evidence="5">
    <location>
        <begin position="120"/>
        <end position="256"/>
    </location>
</feature>
<dbReference type="Pfam" id="PF00271">
    <property type="entry name" value="Helicase_C"/>
    <property type="match status" value="1"/>
</dbReference>
<evidence type="ECO:0000259" key="5">
    <source>
        <dbReference type="PROSITE" id="PS51194"/>
    </source>
</evidence>
<dbReference type="SUPFAM" id="SSF52540">
    <property type="entry name" value="P-loop containing nucleoside triphosphate hydrolases"/>
    <property type="match status" value="1"/>
</dbReference>
<feature type="domain" description="Helicase ATP-binding" evidence="4">
    <location>
        <begin position="1"/>
        <end position="90"/>
    </location>
</feature>
<evidence type="ECO:0000256" key="3">
    <source>
        <dbReference type="ARBA" id="ARBA00034808"/>
    </source>
</evidence>
<accession>A0A0D1X9D3</accession>
<comment type="similarity">
    <text evidence="1">Belongs to the helicase family. RecQ subfamily.</text>
</comment>
<evidence type="ECO:0000313" key="6">
    <source>
        <dbReference type="EMBL" id="KIV98765.1"/>
    </source>
</evidence>
<organism evidence="6 7">
    <name type="scientific">Verruconis gallopava</name>
    <dbReference type="NCBI Taxonomy" id="253628"/>
    <lineage>
        <taxon>Eukaryota</taxon>
        <taxon>Fungi</taxon>
        <taxon>Dikarya</taxon>
        <taxon>Ascomycota</taxon>
        <taxon>Pezizomycotina</taxon>
        <taxon>Dothideomycetes</taxon>
        <taxon>Pleosporomycetidae</taxon>
        <taxon>Venturiales</taxon>
        <taxon>Sympoventuriaceae</taxon>
        <taxon>Verruconis</taxon>
    </lineage>
</organism>
<keyword evidence="7" id="KW-1185">Reference proteome</keyword>
<name>A0A0D1X9D3_9PEZI</name>
<sequence length="405" mass="45042">MSLASIVVVSADFAGREFVPYAKLLCEKKLLRHVVMDECHLIFTSSNWRPKLAALRNLRVLSCPIILLTATLPPVYEQELNSMMDIRYATYIRASTVRPNIRYMVSWCKSWEGQATAVSMCRRQQGRLKNGLKGIVYCNSKAQCAEIADELGCLYYHADVIDRAERVKTWEEKGGFITATSALGTGVDFPGVVFVLHVGVPWSMIDYAQESGRGGRAGEVTDSVIIVEEGALERRLANSGGSADVHAIGHFIQTNSCRHGAISEYLDGNRVECGNVDSTGCDRCGEGAAEWHESNSRWGWERDRIQTVLDELTRGCAVCWVIGDSILPAEGDFWASHDTRDCRRYEGMTDSGLKQFRSLIRYHADTHSCMKCGISQVYCATGDDIREKCQWGFVLTPVVRSAIAI</sequence>
<dbReference type="GO" id="GO:0005694">
    <property type="term" value="C:chromosome"/>
    <property type="evidence" value="ECO:0007669"/>
    <property type="project" value="TreeGrafter"/>
</dbReference>
<dbReference type="AlphaFoldDB" id="A0A0D1X9D3"/>
<dbReference type="HOGENOM" id="CLU_680082_0_0_1"/>
<evidence type="ECO:0000313" key="7">
    <source>
        <dbReference type="Proteomes" id="UP000053259"/>
    </source>
</evidence>
<evidence type="ECO:0000259" key="4">
    <source>
        <dbReference type="PROSITE" id="PS51192"/>
    </source>
</evidence>
<dbReference type="PROSITE" id="PS51192">
    <property type="entry name" value="HELICASE_ATP_BIND_1"/>
    <property type="match status" value="1"/>
</dbReference>
<dbReference type="GO" id="GO:0009378">
    <property type="term" value="F:four-way junction helicase activity"/>
    <property type="evidence" value="ECO:0007669"/>
    <property type="project" value="TreeGrafter"/>
</dbReference>
<dbReference type="InterPro" id="IPR027417">
    <property type="entry name" value="P-loop_NTPase"/>
</dbReference>
<gene>
    <name evidence="6" type="ORF">PV09_09463</name>
</gene>
<evidence type="ECO:0000256" key="1">
    <source>
        <dbReference type="ARBA" id="ARBA00005446"/>
    </source>
</evidence>